<evidence type="ECO:0000313" key="2">
    <source>
        <dbReference type="EMBL" id="KAF2103872.1"/>
    </source>
</evidence>
<dbReference type="InterPro" id="IPR032675">
    <property type="entry name" value="LRR_dom_sf"/>
</dbReference>
<sequence>MSPPTLESLPAELLVEIVDFINEVSSFATLAATCKTFNRIATPFLYASYTNVRGNTTGRFLLSSRYSFKPFVRTVLERPDLAALCKEVDIRHWSTLSLIGSNVWEPEPISGEELVLFKKGAVAANILDSDIYIHENTDQDDSSSDEYINSDDMEFETSLKKGSEDALLIIMLAHLPRLETLMFRGMPEEAYKGLSWDRYLSRTTHNFKFLKTLVCGNVETEGEWELGQVSFFFRLPSFRYFVGRNINQPSRMKDWKCAPGNSAVTTICLPMCSMSLKALRTLIASCAALEHFEYARNLDIWDPNPLRASDVVGALLYWKDTLQRLTLTFTGRDAELLDPSNIGDVRLFSRITHLHVDWFQLRNSDVCKLLPESLVHLTVNDPDPRALSAFTSLAIYGRNSCPNLKRVEFSCDEEMNINRYGTSHFKTRAPYKELAAAFANAGIELGHFDSAQRRRNLFGISEPWQPHHSGEETDSYSGEEDLFDLELSAYDDYGYV</sequence>
<dbReference type="PROSITE" id="PS50181">
    <property type="entry name" value="FBOX"/>
    <property type="match status" value="1"/>
</dbReference>
<dbReference type="OrthoDB" id="3935706at2759"/>
<gene>
    <name evidence="2" type="ORF">NA57DRAFT_70081</name>
</gene>
<protein>
    <recommendedName>
        <fullName evidence="1">F-box domain-containing protein</fullName>
    </recommendedName>
</protein>
<dbReference type="Gene3D" id="3.80.10.10">
    <property type="entry name" value="Ribonuclease Inhibitor"/>
    <property type="match status" value="1"/>
</dbReference>
<organism evidence="2 3">
    <name type="scientific">Rhizodiscina lignyota</name>
    <dbReference type="NCBI Taxonomy" id="1504668"/>
    <lineage>
        <taxon>Eukaryota</taxon>
        <taxon>Fungi</taxon>
        <taxon>Dikarya</taxon>
        <taxon>Ascomycota</taxon>
        <taxon>Pezizomycotina</taxon>
        <taxon>Dothideomycetes</taxon>
        <taxon>Pleosporomycetidae</taxon>
        <taxon>Aulographales</taxon>
        <taxon>Rhizodiscinaceae</taxon>
        <taxon>Rhizodiscina</taxon>
    </lineage>
</organism>
<comment type="caution">
    <text evidence="2">The sequence shown here is derived from an EMBL/GenBank/DDBJ whole genome shotgun (WGS) entry which is preliminary data.</text>
</comment>
<reference evidence="2" key="1">
    <citation type="journal article" date="2020" name="Stud. Mycol.">
        <title>101 Dothideomycetes genomes: a test case for predicting lifestyles and emergence of pathogens.</title>
        <authorList>
            <person name="Haridas S."/>
            <person name="Albert R."/>
            <person name="Binder M."/>
            <person name="Bloem J."/>
            <person name="Labutti K."/>
            <person name="Salamov A."/>
            <person name="Andreopoulos B."/>
            <person name="Baker S."/>
            <person name="Barry K."/>
            <person name="Bills G."/>
            <person name="Bluhm B."/>
            <person name="Cannon C."/>
            <person name="Castanera R."/>
            <person name="Culley D."/>
            <person name="Daum C."/>
            <person name="Ezra D."/>
            <person name="Gonzalez J."/>
            <person name="Henrissat B."/>
            <person name="Kuo A."/>
            <person name="Liang C."/>
            <person name="Lipzen A."/>
            <person name="Lutzoni F."/>
            <person name="Magnuson J."/>
            <person name="Mondo S."/>
            <person name="Nolan M."/>
            <person name="Ohm R."/>
            <person name="Pangilinan J."/>
            <person name="Park H.-J."/>
            <person name="Ramirez L."/>
            <person name="Alfaro M."/>
            <person name="Sun H."/>
            <person name="Tritt A."/>
            <person name="Yoshinaga Y."/>
            <person name="Zwiers L.-H."/>
            <person name="Turgeon B."/>
            <person name="Goodwin S."/>
            <person name="Spatafora J."/>
            <person name="Crous P."/>
            <person name="Grigoriev I."/>
        </authorList>
    </citation>
    <scope>NUCLEOTIDE SEQUENCE</scope>
    <source>
        <strain evidence="2">CBS 133067</strain>
    </source>
</reference>
<name>A0A9P4MDW6_9PEZI</name>
<accession>A0A9P4MDW6</accession>
<keyword evidence="3" id="KW-1185">Reference proteome</keyword>
<evidence type="ECO:0000259" key="1">
    <source>
        <dbReference type="PROSITE" id="PS50181"/>
    </source>
</evidence>
<feature type="domain" description="F-box" evidence="1">
    <location>
        <begin position="3"/>
        <end position="52"/>
    </location>
</feature>
<dbReference type="SUPFAM" id="SSF52047">
    <property type="entry name" value="RNI-like"/>
    <property type="match status" value="1"/>
</dbReference>
<proteinExistence type="predicted"/>
<dbReference type="Pfam" id="PF12937">
    <property type="entry name" value="F-box-like"/>
    <property type="match status" value="1"/>
</dbReference>
<dbReference type="SUPFAM" id="SSF81383">
    <property type="entry name" value="F-box domain"/>
    <property type="match status" value="1"/>
</dbReference>
<evidence type="ECO:0000313" key="3">
    <source>
        <dbReference type="Proteomes" id="UP000799772"/>
    </source>
</evidence>
<dbReference type="InterPro" id="IPR036047">
    <property type="entry name" value="F-box-like_dom_sf"/>
</dbReference>
<dbReference type="EMBL" id="ML978121">
    <property type="protein sequence ID" value="KAF2103872.1"/>
    <property type="molecule type" value="Genomic_DNA"/>
</dbReference>
<dbReference type="AlphaFoldDB" id="A0A9P4MDW6"/>
<dbReference type="Proteomes" id="UP000799772">
    <property type="component" value="Unassembled WGS sequence"/>
</dbReference>
<dbReference type="InterPro" id="IPR001810">
    <property type="entry name" value="F-box_dom"/>
</dbReference>